<feature type="chain" id="PRO_5039559335" evidence="2">
    <location>
        <begin position="31"/>
        <end position="108"/>
    </location>
</feature>
<dbReference type="AlphaFoldDB" id="A0A1H0S5H4"/>
<accession>A0A1H0S5H4</accession>
<sequence length="108" mass="11021">MVRSSWKLSLTMGTVVLGALLATTSSASGAAPEPESTPSSTADQTGATVHIPTLDEAKSFRFMSREQYKAAFGEKGLAAGRARAAAIAAATNNANAEADPPTTTHQGN</sequence>
<proteinExistence type="predicted"/>
<evidence type="ECO:0000256" key="2">
    <source>
        <dbReference type="SAM" id="SignalP"/>
    </source>
</evidence>
<dbReference type="Proteomes" id="UP000198741">
    <property type="component" value="Chromosome I"/>
</dbReference>
<dbReference type="RefSeq" id="WP_157695546.1">
    <property type="nucleotide sequence ID" value="NZ_LT629710.1"/>
</dbReference>
<feature type="region of interest" description="Disordered" evidence="1">
    <location>
        <begin position="25"/>
        <end position="49"/>
    </location>
</feature>
<evidence type="ECO:0000256" key="1">
    <source>
        <dbReference type="SAM" id="MobiDB-lite"/>
    </source>
</evidence>
<keyword evidence="4" id="KW-1185">Reference proteome</keyword>
<dbReference type="PROSITE" id="PS00889">
    <property type="entry name" value="CNMP_BINDING_2"/>
    <property type="match status" value="1"/>
</dbReference>
<evidence type="ECO:0000313" key="4">
    <source>
        <dbReference type="Proteomes" id="UP000198741"/>
    </source>
</evidence>
<organism evidence="3 4">
    <name type="scientific">Nakamurella panacisegetis</name>
    <dbReference type="NCBI Taxonomy" id="1090615"/>
    <lineage>
        <taxon>Bacteria</taxon>
        <taxon>Bacillati</taxon>
        <taxon>Actinomycetota</taxon>
        <taxon>Actinomycetes</taxon>
        <taxon>Nakamurellales</taxon>
        <taxon>Nakamurellaceae</taxon>
        <taxon>Nakamurella</taxon>
    </lineage>
</organism>
<protein>
    <submittedName>
        <fullName evidence="3">Uncharacterized protein</fullName>
    </submittedName>
</protein>
<dbReference type="InterPro" id="IPR018488">
    <property type="entry name" value="cNMP-bd_CS"/>
</dbReference>
<keyword evidence="2" id="KW-0732">Signal</keyword>
<gene>
    <name evidence="3" type="ORF">SAMN04515671_3897</name>
</gene>
<reference evidence="3 4" key="1">
    <citation type="submission" date="2016-10" db="EMBL/GenBank/DDBJ databases">
        <authorList>
            <person name="de Groot N.N."/>
        </authorList>
    </citation>
    <scope>NUCLEOTIDE SEQUENCE [LARGE SCALE GENOMIC DNA]</scope>
    <source>
        <strain evidence="4">P4-7,KCTC 19426,CECT 7604</strain>
    </source>
</reference>
<evidence type="ECO:0000313" key="3">
    <source>
        <dbReference type="EMBL" id="SDP36508.1"/>
    </source>
</evidence>
<feature type="signal peptide" evidence="2">
    <location>
        <begin position="1"/>
        <end position="30"/>
    </location>
</feature>
<name>A0A1H0S5H4_9ACTN</name>
<dbReference type="EMBL" id="LT629710">
    <property type="protein sequence ID" value="SDP36508.1"/>
    <property type="molecule type" value="Genomic_DNA"/>
</dbReference>
<feature type="compositionally biased region" description="Low complexity" evidence="1">
    <location>
        <begin position="25"/>
        <end position="42"/>
    </location>
</feature>